<dbReference type="EMBL" id="JAAOZQ010000095">
    <property type="protein sequence ID" value="KAF7518785.1"/>
    <property type="molecule type" value="Genomic_DNA"/>
</dbReference>
<gene>
    <name evidence="2" type="ORF">PCG10_010562</name>
</gene>
<name>A0A9P5KXA6_PENCR</name>
<evidence type="ECO:0000313" key="2">
    <source>
        <dbReference type="EMBL" id="KAF7518785.1"/>
    </source>
</evidence>
<comment type="caution">
    <text evidence="2">The sequence shown here is derived from an EMBL/GenBank/DDBJ whole genome shotgun (WGS) entry which is preliminary data.</text>
</comment>
<feature type="signal peptide" evidence="1">
    <location>
        <begin position="1"/>
        <end position="20"/>
    </location>
</feature>
<evidence type="ECO:0000256" key="1">
    <source>
        <dbReference type="SAM" id="SignalP"/>
    </source>
</evidence>
<dbReference type="Proteomes" id="UP000701341">
    <property type="component" value="Unassembled WGS sequence"/>
</dbReference>
<keyword evidence="1" id="KW-0732">Signal</keyword>
<proteinExistence type="predicted"/>
<dbReference type="AlphaFoldDB" id="A0A9P5KXA6"/>
<evidence type="ECO:0008006" key="4">
    <source>
        <dbReference type="Google" id="ProtNLM"/>
    </source>
</evidence>
<sequence length="120" mass="12681">MKFAEVSAVLLACLSTGALATKDATVQLANDQSGANANVAIPTDGNPRSVAHLWGKTAVSKDGVVYASSAQLVAFQQDTSCVIFQRDHYHAELDAQKTWVSLRGGEVVDLNGAFVVCEDK</sequence>
<keyword evidence="3" id="KW-1185">Reference proteome</keyword>
<dbReference type="OrthoDB" id="3497702at2759"/>
<feature type="chain" id="PRO_5040450192" description="C-type lysozyme inhibitor domain-containing protein" evidence="1">
    <location>
        <begin position="21"/>
        <end position="120"/>
    </location>
</feature>
<evidence type="ECO:0000313" key="3">
    <source>
        <dbReference type="Proteomes" id="UP000701341"/>
    </source>
</evidence>
<reference evidence="2" key="1">
    <citation type="submission" date="2020-02" db="EMBL/GenBank/DDBJ databases">
        <authorList>
            <person name="Lichtner F.J."/>
        </authorList>
    </citation>
    <scope>NUCLEOTIDE SEQUENCE</scope>
    <source>
        <strain evidence="2">G10</strain>
    </source>
</reference>
<protein>
    <recommendedName>
        <fullName evidence="4">C-type lysozyme inhibitor domain-containing protein</fullName>
    </recommendedName>
</protein>
<organism evidence="2 3">
    <name type="scientific">Penicillium crustosum</name>
    <name type="common">Blue mold fungus</name>
    <dbReference type="NCBI Taxonomy" id="36656"/>
    <lineage>
        <taxon>Eukaryota</taxon>
        <taxon>Fungi</taxon>
        <taxon>Dikarya</taxon>
        <taxon>Ascomycota</taxon>
        <taxon>Pezizomycotina</taxon>
        <taxon>Eurotiomycetes</taxon>
        <taxon>Eurotiomycetidae</taxon>
        <taxon>Eurotiales</taxon>
        <taxon>Aspergillaceae</taxon>
        <taxon>Penicillium</taxon>
    </lineage>
</organism>
<accession>A0A9P5KXA6</accession>